<dbReference type="GO" id="GO:0004452">
    <property type="term" value="F:isopentenyl-diphosphate delta-isomerase activity"/>
    <property type="evidence" value="ECO:0007669"/>
    <property type="project" value="TreeGrafter"/>
</dbReference>
<gene>
    <name evidence="1" type="ORF">METZ01_LOCUS411801</name>
</gene>
<dbReference type="PANTHER" id="PTHR10885:SF20">
    <property type="entry name" value="NUDIX HYDROLASE DOMAIN-CONTAINING PROTEIN"/>
    <property type="match status" value="1"/>
</dbReference>
<dbReference type="PANTHER" id="PTHR10885">
    <property type="entry name" value="ISOPENTENYL-DIPHOSPHATE DELTA-ISOMERASE"/>
    <property type="match status" value="1"/>
</dbReference>
<dbReference type="AlphaFoldDB" id="A0A382WJC3"/>
<organism evidence="1">
    <name type="scientific">marine metagenome</name>
    <dbReference type="NCBI Taxonomy" id="408172"/>
    <lineage>
        <taxon>unclassified sequences</taxon>
        <taxon>metagenomes</taxon>
        <taxon>ecological metagenomes</taxon>
    </lineage>
</organism>
<evidence type="ECO:0000313" key="1">
    <source>
        <dbReference type="EMBL" id="SVD58947.1"/>
    </source>
</evidence>
<dbReference type="SUPFAM" id="SSF55811">
    <property type="entry name" value="Nudix"/>
    <property type="match status" value="1"/>
</dbReference>
<feature type="non-terminal residue" evidence="1">
    <location>
        <position position="71"/>
    </location>
</feature>
<accession>A0A382WJC3</accession>
<name>A0A382WJC3_9ZZZZ</name>
<evidence type="ECO:0008006" key="2">
    <source>
        <dbReference type="Google" id="ProtNLM"/>
    </source>
</evidence>
<proteinExistence type="predicted"/>
<dbReference type="GO" id="GO:0009240">
    <property type="term" value="P:isopentenyl diphosphate biosynthetic process"/>
    <property type="evidence" value="ECO:0007669"/>
    <property type="project" value="TreeGrafter"/>
</dbReference>
<dbReference type="Gene3D" id="3.90.79.10">
    <property type="entry name" value="Nucleoside Triphosphate Pyrophosphohydrolase"/>
    <property type="match status" value="1"/>
</dbReference>
<dbReference type="GO" id="GO:0005737">
    <property type="term" value="C:cytoplasm"/>
    <property type="evidence" value="ECO:0007669"/>
    <property type="project" value="TreeGrafter"/>
</dbReference>
<dbReference type="InterPro" id="IPR015797">
    <property type="entry name" value="NUDIX_hydrolase-like_dom_sf"/>
</dbReference>
<reference evidence="1" key="1">
    <citation type="submission" date="2018-05" db="EMBL/GenBank/DDBJ databases">
        <authorList>
            <person name="Lanie J.A."/>
            <person name="Ng W.-L."/>
            <person name="Kazmierczak K.M."/>
            <person name="Andrzejewski T.M."/>
            <person name="Davidsen T.M."/>
            <person name="Wayne K.J."/>
            <person name="Tettelin H."/>
            <person name="Glass J.I."/>
            <person name="Rusch D."/>
            <person name="Podicherti R."/>
            <person name="Tsui H.-C.T."/>
            <person name="Winkler M.E."/>
        </authorList>
    </citation>
    <scope>NUCLEOTIDE SEQUENCE</scope>
</reference>
<protein>
    <recommendedName>
        <fullName evidence="2">Nudix hydrolase domain-containing protein</fullName>
    </recommendedName>
</protein>
<sequence length="71" mass="8228">MGDAKEEFSMPKGEWFDVVDALDHPIGRELREEVHRRGLFHRAVHVFVLDGDDLMVVQRRSLNKDTAPGLW</sequence>
<dbReference type="EMBL" id="UINC01160348">
    <property type="protein sequence ID" value="SVD58947.1"/>
    <property type="molecule type" value="Genomic_DNA"/>
</dbReference>